<keyword evidence="2" id="KW-0503">Monooxygenase</keyword>
<dbReference type="GO" id="GO:0004497">
    <property type="term" value="F:monooxygenase activity"/>
    <property type="evidence" value="ECO:0007669"/>
    <property type="project" value="UniProtKB-KW"/>
</dbReference>
<proteinExistence type="predicted"/>
<dbReference type="EMBL" id="AM900040">
    <property type="protein sequence ID" value="CAP12597.1"/>
    <property type="molecule type" value="Genomic_DNA"/>
</dbReference>
<dbReference type="BioCyc" id="MetaCyc:MONOMER-18599"/>
<evidence type="ECO:0000313" key="3">
    <source>
        <dbReference type="EMBL" id="CAP12597.1"/>
    </source>
</evidence>
<feature type="domain" description="ABM" evidence="1">
    <location>
        <begin position="11"/>
        <end position="104"/>
    </location>
</feature>
<keyword evidence="2" id="KW-0560">Oxidoreductase</keyword>
<dbReference type="InterPro" id="IPR011008">
    <property type="entry name" value="Dimeric_a/b-barrel"/>
</dbReference>
<gene>
    <name evidence="2" type="primary">elmH</name>
</gene>
<reference evidence="2" key="1">
    <citation type="journal article" date="2001" name="J. Nat. Prod.">
        <title>Cloning, sequencing, and heterologous expression of the elmGHIJ genes involved in the biosynthesis of the polyketide antibiotic elloramycin from Streptomyces olivaceus Tu2353.</title>
        <authorList>
            <person name="Rafanan E.R. Jr"/>
            <person name="Le L."/>
            <person name="Zhao L."/>
            <person name="Decker H."/>
            <person name="Shen B."/>
        </authorList>
    </citation>
    <scope>NUCLEOTIDE SEQUENCE</scope>
    <source>
        <strain evidence="2">Tu 2353</strain>
    </source>
</reference>
<name>Q9L4Y0_STROV</name>
<evidence type="ECO:0000259" key="1">
    <source>
        <dbReference type="PROSITE" id="PS51725"/>
    </source>
</evidence>
<dbReference type="PROSITE" id="PS51725">
    <property type="entry name" value="ABM"/>
    <property type="match status" value="1"/>
</dbReference>
<protein>
    <submittedName>
        <fullName evidence="2">Tcm F1 monooxygenase</fullName>
    </submittedName>
    <submittedName>
        <fullName evidence="3">TcmF1 monooxygenase</fullName>
    </submittedName>
</protein>
<reference evidence="3" key="2">
    <citation type="journal article" date="2008" name="Microbiology">
        <title>Biosynthesis of elloramycin in Streptomyces olivaceus requires glycosylation by enzymes encoded outside the aglycon cluster.</title>
        <authorList>
            <person name="Ramos A."/>
            <person name="Lombo F."/>
            <person name="Brana A.F."/>
            <person name="Rohr J."/>
            <person name="Mendez C."/>
            <person name="Salas J.A."/>
        </authorList>
    </citation>
    <scope>NUCLEOTIDE SEQUENCE</scope>
    <source>
        <strain evidence="3">Tu 2353</strain>
    </source>
</reference>
<accession>Q9L4Y0</accession>
<organism evidence="2">
    <name type="scientific">Streptomyces olivaceus</name>
    <dbReference type="NCBI Taxonomy" id="47716"/>
    <lineage>
        <taxon>Bacteria</taxon>
        <taxon>Bacillati</taxon>
        <taxon>Actinomycetota</taxon>
        <taxon>Actinomycetes</taxon>
        <taxon>Kitasatosporales</taxon>
        <taxon>Streptomycetaceae</taxon>
        <taxon>Streptomyces</taxon>
    </lineage>
</organism>
<dbReference type="EMBL" id="AF263463">
    <property type="protein sequence ID" value="AAF73051.1"/>
    <property type="molecule type" value="Genomic_DNA"/>
</dbReference>
<evidence type="ECO:0000313" key="2">
    <source>
        <dbReference type="EMBL" id="AAF73051.1"/>
    </source>
</evidence>
<dbReference type="Gene3D" id="3.30.70.100">
    <property type="match status" value="1"/>
</dbReference>
<sequence>MPRLSPDAAYYTLVNVFTVSPDDQEKLYRHLVDVTERTIRHLPGFVSATFHLGNNGRHVVNYAQWESEETFRSMHALPELQEHFAFCRGIATPLSVPCAVAQVFEEAAG</sequence>
<dbReference type="Pfam" id="PF03992">
    <property type="entry name" value="ABM"/>
    <property type="match status" value="1"/>
</dbReference>
<dbReference type="AlphaFoldDB" id="Q9L4Y0"/>
<dbReference type="SMR" id="Q9L4Y0"/>
<dbReference type="InterPro" id="IPR007138">
    <property type="entry name" value="ABM_dom"/>
</dbReference>
<dbReference type="SUPFAM" id="SSF54909">
    <property type="entry name" value="Dimeric alpha+beta barrel"/>
    <property type="match status" value="1"/>
</dbReference>